<dbReference type="HOGENOM" id="CLU_2373912_0_0_1"/>
<dbReference type="AlphaFoldDB" id="U9SME8"/>
<organism evidence="1">
    <name type="scientific">Rhizophagus irregularis (strain DAOM 181602 / DAOM 197198 / MUCL 43194)</name>
    <name type="common">Arbuscular mycorrhizal fungus</name>
    <name type="synonym">Glomus intraradices</name>
    <dbReference type="NCBI Taxonomy" id="747089"/>
    <lineage>
        <taxon>Eukaryota</taxon>
        <taxon>Fungi</taxon>
        <taxon>Fungi incertae sedis</taxon>
        <taxon>Mucoromycota</taxon>
        <taxon>Glomeromycotina</taxon>
        <taxon>Glomeromycetes</taxon>
        <taxon>Glomerales</taxon>
        <taxon>Glomeraceae</taxon>
        <taxon>Rhizophagus</taxon>
    </lineage>
</organism>
<name>U9SME8_RHIID</name>
<protein>
    <submittedName>
        <fullName evidence="1">Uncharacterized protein</fullName>
    </submittedName>
</protein>
<accession>U9SME8</accession>
<dbReference type="EMBL" id="KI301434">
    <property type="protein sequence ID" value="ERZ95182.1"/>
    <property type="molecule type" value="Genomic_DNA"/>
</dbReference>
<sequence length="95" mass="11165">MVLIWIPEFQYFKGNQDTGIPIFQSNGNDSDLNTGILMFQKKSVPTWILNSKDSQDASKLTKRLRRNLQDALKLIKRLRRPSRHFETDETSWKDP</sequence>
<reference evidence="1" key="1">
    <citation type="submission" date="2013-07" db="EMBL/GenBank/DDBJ databases">
        <title>The genome of an arbuscular mycorrhizal fungus provides insights into the evolution of the oldest plant symbiosis.</title>
        <authorList>
            <consortium name="DOE Joint Genome Institute"/>
            <person name="Tisserant E."/>
            <person name="Malbreil M."/>
            <person name="Kuo A."/>
            <person name="Kohler A."/>
            <person name="Symeonidi A."/>
            <person name="Balestrini R."/>
            <person name="Charron P."/>
            <person name="Duensing N."/>
            <person name="Frei-dit-Frey N."/>
            <person name="Gianinazzi-Pearson V."/>
            <person name="Gilbert B."/>
            <person name="Handa Y."/>
            <person name="Hijri M."/>
            <person name="Kaul R."/>
            <person name="Kawaguchi M."/>
            <person name="Krajinski F."/>
            <person name="Lammers P."/>
            <person name="Lapierre D."/>
            <person name="Masclaux F.G."/>
            <person name="Murat C."/>
            <person name="Morin E."/>
            <person name="Ndikumana S."/>
            <person name="Pagni M."/>
            <person name="Petitpierre D."/>
            <person name="Requena N."/>
            <person name="Rosikiewicz P."/>
            <person name="Riley R."/>
            <person name="Saito K."/>
            <person name="San Clemente H."/>
            <person name="Shapiro H."/>
            <person name="van Tuinen D."/>
            <person name="Becard G."/>
            <person name="Bonfante P."/>
            <person name="Paszkowski U."/>
            <person name="Shachar-Hill Y."/>
            <person name="Young J.P."/>
            <person name="Sanders I.R."/>
            <person name="Henrissat B."/>
            <person name="Rensing S.A."/>
            <person name="Grigoriev I.V."/>
            <person name="Corradi N."/>
            <person name="Roux C."/>
            <person name="Martin F."/>
        </authorList>
    </citation>
    <scope>NUCLEOTIDE SEQUENCE</scope>
    <source>
        <strain evidence="1">DAOM 197198</strain>
    </source>
</reference>
<evidence type="ECO:0000313" key="1">
    <source>
        <dbReference type="EMBL" id="ERZ95182.1"/>
    </source>
</evidence>
<proteinExistence type="predicted"/>
<gene>
    <name evidence="1" type="ORF">GLOINDRAFT_13875</name>
</gene>